<evidence type="ECO:0008006" key="11">
    <source>
        <dbReference type="Google" id="ProtNLM"/>
    </source>
</evidence>
<feature type="domain" description="RWD" evidence="7">
    <location>
        <begin position="154"/>
        <end position="260"/>
    </location>
</feature>
<dbReference type="SUPFAM" id="SSF161219">
    <property type="entry name" value="CHY zinc finger-like"/>
    <property type="match status" value="1"/>
</dbReference>
<evidence type="ECO:0000256" key="2">
    <source>
        <dbReference type="ARBA" id="ARBA00022771"/>
    </source>
</evidence>
<reference evidence="9 10" key="1">
    <citation type="journal article" date="2018" name="Genome Biol. Evol.">
        <title>Multiple Roots of Fruiting Body Formation in Amoebozoa.</title>
        <authorList>
            <person name="Hillmann F."/>
            <person name="Forbes G."/>
            <person name="Novohradska S."/>
            <person name="Ferling I."/>
            <person name="Riege K."/>
            <person name="Groth M."/>
            <person name="Westermann M."/>
            <person name="Marz M."/>
            <person name="Spaller T."/>
            <person name="Winckler T."/>
            <person name="Schaap P."/>
            <person name="Glockner G."/>
        </authorList>
    </citation>
    <scope>NUCLEOTIDE SEQUENCE [LARGE SCALE GENOMIC DNA]</scope>
    <source>
        <strain evidence="9 10">Jena</strain>
    </source>
</reference>
<evidence type="ECO:0000256" key="5">
    <source>
        <dbReference type="SAM" id="Coils"/>
    </source>
</evidence>
<organism evidence="9 10">
    <name type="scientific">Planoprotostelium fungivorum</name>
    <dbReference type="NCBI Taxonomy" id="1890364"/>
    <lineage>
        <taxon>Eukaryota</taxon>
        <taxon>Amoebozoa</taxon>
        <taxon>Evosea</taxon>
        <taxon>Variosea</taxon>
        <taxon>Cavosteliida</taxon>
        <taxon>Cavosteliaceae</taxon>
        <taxon>Planoprotostelium</taxon>
    </lineage>
</organism>
<dbReference type="PROSITE" id="PS51266">
    <property type="entry name" value="ZF_CHY"/>
    <property type="match status" value="1"/>
</dbReference>
<evidence type="ECO:0000256" key="1">
    <source>
        <dbReference type="ARBA" id="ARBA00022723"/>
    </source>
</evidence>
<keyword evidence="1" id="KW-0479">Metal-binding</keyword>
<keyword evidence="3" id="KW-0862">Zinc</keyword>
<feature type="compositionally biased region" description="Basic and acidic residues" evidence="6">
    <location>
        <begin position="617"/>
        <end position="637"/>
    </location>
</feature>
<proteinExistence type="predicted"/>
<feature type="compositionally biased region" description="Basic and acidic residues" evidence="6">
    <location>
        <begin position="17"/>
        <end position="27"/>
    </location>
</feature>
<feature type="compositionally biased region" description="Polar residues" evidence="6">
    <location>
        <begin position="1"/>
        <end position="16"/>
    </location>
</feature>
<dbReference type="Proteomes" id="UP000241769">
    <property type="component" value="Unassembled WGS sequence"/>
</dbReference>
<accession>A0A2P6NA26</accession>
<dbReference type="InParanoid" id="A0A2P6NA26"/>
<feature type="domain" description="CHY-type" evidence="8">
    <location>
        <begin position="510"/>
        <end position="578"/>
    </location>
</feature>
<gene>
    <name evidence="9" type="ORF">PROFUN_11219</name>
</gene>
<sequence>MSSPITAVPPTQTVNIKEQKKPQEQKPKTAPFTYFHFEDLHSLLTKNDLQETCSATLGASFSVINAGIFYYGPKSTGKGWIHVTRAPSSENTPGAALNPKAAKECMEKLSELQFKGQKCKVHLAENQNKKSKAEKAIKRDIKKKSTKKALPFQEELEQFSRKYPEDFQCESGASPIRITFKMKPSDPDFPYDIQRIHVEILIPETYPKAPCEISVLNEDIPEKIRDHISNEVRMRAANAYVNRPMLVGLTRWLNTNLEKLMVSKEMTTNFELERAGFQFLNRDKLADRAKEDAKIAAEIKRKKEEEEALLLELEASLEEEEEESTPDAKFGSSTAHRGTQIYFTELNMVNVGLVECTVINIVLQCARCRTQVQISLSPEHSNGGSPFSFGQECQKCSAAHTAVFRSEAMHENSKIVGYLDLVECQPLDLLPCNYQMNCMSCSSVQTLKKLPHGGDENHFNCQSCHARGSLSLGGPKFQRVRIARPLPTNIVIKKKKEKDPSTTGIRVGQPLPDEGACQHYKKSKRWLRFPCCDRAFPCDICHDNHNTDGHEMKWANRMICGFCSREQPYSDKPCVCGASMTSGAAHHFWEGGKGCRNVLRLNRNDSHKHKNQNKTQSQKDKRVGQKGAAIRDNRSAEGKSNIASSPSITEPGGALVCPQELTTEARGIPRFLFALLLFVEGKREPLVFVLPLVLCFFLTQR</sequence>
<evidence type="ECO:0000259" key="7">
    <source>
        <dbReference type="PROSITE" id="PS50908"/>
    </source>
</evidence>
<dbReference type="InterPro" id="IPR006575">
    <property type="entry name" value="RWD_dom"/>
</dbReference>
<dbReference type="CDD" id="cd11605">
    <property type="entry name" value="RWD_DRWD_ELF-like"/>
    <property type="match status" value="1"/>
</dbReference>
<keyword evidence="5" id="KW-0175">Coiled coil</keyword>
<evidence type="ECO:0000313" key="9">
    <source>
        <dbReference type="EMBL" id="PRP80804.1"/>
    </source>
</evidence>
<evidence type="ECO:0000256" key="4">
    <source>
        <dbReference type="PROSITE-ProRule" id="PRU00601"/>
    </source>
</evidence>
<dbReference type="Pfam" id="PF05495">
    <property type="entry name" value="zf-CHY"/>
    <property type="match status" value="1"/>
</dbReference>
<dbReference type="InterPro" id="IPR037274">
    <property type="entry name" value="Znf_CHY_sf"/>
</dbReference>
<dbReference type="GO" id="GO:0008270">
    <property type="term" value="F:zinc ion binding"/>
    <property type="evidence" value="ECO:0007669"/>
    <property type="project" value="UniProtKB-KW"/>
</dbReference>
<dbReference type="PROSITE" id="PS50908">
    <property type="entry name" value="RWD"/>
    <property type="match status" value="1"/>
</dbReference>
<evidence type="ECO:0000256" key="3">
    <source>
        <dbReference type="ARBA" id="ARBA00022833"/>
    </source>
</evidence>
<dbReference type="STRING" id="1890364.A0A2P6NA26"/>
<protein>
    <recommendedName>
        <fullName evidence="11">CHY-type domain-containing protein</fullName>
    </recommendedName>
</protein>
<keyword evidence="2 4" id="KW-0863">Zinc-finger</keyword>
<comment type="caution">
    <text evidence="9">The sequence shown here is derived from an EMBL/GenBank/DDBJ whole genome shotgun (WGS) entry which is preliminary data.</text>
</comment>
<evidence type="ECO:0000259" key="8">
    <source>
        <dbReference type="PROSITE" id="PS51266"/>
    </source>
</evidence>
<feature type="coiled-coil region" evidence="5">
    <location>
        <begin position="286"/>
        <end position="323"/>
    </location>
</feature>
<dbReference type="Gene3D" id="3.10.110.10">
    <property type="entry name" value="Ubiquitin Conjugating Enzyme"/>
    <property type="match status" value="1"/>
</dbReference>
<dbReference type="SUPFAM" id="SSF54495">
    <property type="entry name" value="UBC-like"/>
    <property type="match status" value="1"/>
</dbReference>
<dbReference type="Pfam" id="PF05773">
    <property type="entry name" value="RWD"/>
    <property type="match status" value="1"/>
</dbReference>
<dbReference type="OrthoDB" id="10253329at2759"/>
<dbReference type="AlphaFoldDB" id="A0A2P6NA26"/>
<dbReference type="InterPro" id="IPR016135">
    <property type="entry name" value="UBQ-conjugating_enzyme/RWD"/>
</dbReference>
<name>A0A2P6NA26_9EUKA</name>
<dbReference type="EMBL" id="MDYQ01000137">
    <property type="protein sequence ID" value="PRP80804.1"/>
    <property type="molecule type" value="Genomic_DNA"/>
</dbReference>
<evidence type="ECO:0000256" key="6">
    <source>
        <dbReference type="SAM" id="MobiDB-lite"/>
    </source>
</evidence>
<keyword evidence="10" id="KW-1185">Reference proteome</keyword>
<feature type="region of interest" description="Disordered" evidence="6">
    <location>
        <begin position="602"/>
        <end position="651"/>
    </location>
</feature>
<evidence type="ECO:0000313" key="10">
    <source>
        <dbReference type="Proteomes" id="UP000241769"/>
    </source>
</evidence>
<dbReference type="InterPro" id="IPR008913">
    <property type="entry name" value="Znf_CHY"/>
</dbReference>
<feature type="region of interest" description="Disordered" evidence="6">
    <location>
        <begin position="1"/>
        <end position="28"/>
    </location>
</feature>